<comment type="subunit">
    <text evidence="1 6">Homotetramer.</text>
</comment>
<reference evidence="9" key="1">
    <citation type="submission" date="2016-10" db="EMBL/GenBank/DDBJ databases">
        <authorList>
            <person name="Varghese N."/>
            <person name="Submissions S."/>
        </authorList>
    </citation>
    <scope>NUCLEOTIDE SEQUENCE [LARGE SCALE GENOMIC DNA]</scope>
    <source>
        <strain evidence="9">IBRC-M10078</strain>
    </source>
</reference>
<dbReference type="SUPFAM" id="SSF51338">
    <property type="entry name" value="Composite domain of metallo-dependent hydrolases"/>
    <property type="match status" value="1"/>
</dbReference>
<evidence type="ECO:0000256" key="6">
    <source>
        <dbReference type="HAMAP-Rule" id="MF_01645"/>
    </source>
</evidence>
<dbReference type="InterPro" id="IPR050138">
    <property type="entry name" value="DHOase/Allantoinase_Hydrolase"/>
</dbReference>
<feature type="binding site" description="via carbamate group" evidence="6">
    <location>
        <position position="148"/>
    </location>
    <ligand>
        <name>Zn(2+)</name>
        <dbReference type="ChEBI" id="CHEBI:29105"/>
        <label>2</label>
    </ligand>
</feature>
<dbReference type="Gene3D" id="2.30.40.10">
    <property type="entry name" value="Urease, subunit C, domain 1"/>
    <property type="match status" value="1"/>
</dbReference>
<dbReference type="EC" id="3.5.2.5" evidence="6"/>
<sequence length="461" mass="51332">MERLDVLLKNGKVVLPDGVVETDIGIKDGKIVLIQKGISNEAAMVWDAQSQYIFPGMIDVHVHFSEPGREHWEGFHTGSQMMAAGGCTTYFDMPLNGIPSTVNRDALMQKAELGQEKSYVDFSLWGGLVPGNEQDLKELADSGVIGFKAFLSTTGNKEFEAVDDITLLHGMKSIAKLGKVLALHSESAAITNWLKDEKEREGKVSADDYLETRPIIAEVEAVERAIYYSEITGCSLHFVHISSAEAIDRIEKAKQRGMDITVETCPHYLLFHHEHLKELGTIAKCAPPLREEEEQKKLIKLLINNKFDMISSDHSPCPYDLKDPNVYNLFEAWGGISGGQFSLLSTIELAIKHNIPFEYVAKWTASFPAERFGLSQYKGKIVEGADADFAIVSLKESHTVTEENYYAKHKQTLYMGHSFPCKIVATINNGNLIFNDGEIVVDQPVGGWVKPRNKKVENITL</sequence>
<dbReference type="STRING" id="930152.SAMN05216565_101554"/>
<dbReference type="InterPro" id="IPR032466">
    <property type="entry name" value="Metal_Hydrolase"/>
</dbReference>
<dbReference type="SUPFAM" id="SSF51556">
    <property type="entry name" value="Metallo-dependent hydrolases"/>
    <property type="match status" value="1"/>
</dbReference>
<comment type="catalytic activity">
    <reaction evidence="6">
        <text>(S)-allantoin + H2O = allantoate + H(+)</text>
        <dbReference type="Rhea" id="RHEA:17029"/>
        <dbReference type="ChEBI" id="CHEBI:15377"/>
        <dbReference type="ChEBI" id="CHEBI:15378"/>
        <dbReference type="ChEBI" id="CHEBI:15678"/>
        <dbReference type="ChEBI" id="CHEBI:17536"/>
        <dbReference type="EC" id="3.5.2.5"/>
    </reaction>
</comment>
<evidence type="ECO:0000313" key="8">
    <source>
        <dbReference type="EMBL" id="SDP11164.1"/>
    </source>
</evidence>
<dbReference type="InterPro" id="IPR017593">
    <property type="entry name" value="Allantoinase"/>
</dbReference>
<dbReference type="PANTHER" id="PTHR43668">
    <property type="entry name" value="ALLANTOINASE"/>
    <property type="match status" value="1"/>
</dbReference>
<comment type="pathway">
    <text evidence="6">Nitrogen metabolism; (S)-allantoin degradation; allantoate from (S)-allantoin: step 1/1.</text>
</comment>
<evidence type="ECO:0000256" key="5">
    <source>
        <dbReference type="ARBA" id="ARBA00022833"/>
    </source>
</evidence>
<dbReference type="GO" id="GO:0005737">
    <property type="term" value="C:cytoplasm"/>
    <property type="evidence" value="ECO:0007669"/>
    <property type="project" value="TreeGrafter"/>
</dbReference>
<keyword evidence="4 6" id="KW-0378">Hydrolase</keyword>
<evidence type="ECO:0000256" key="1">
    <source>
        <dbReference type="ARBA" id="ARBA00011881"/>
    </source>
</evidence>
<dbReference type="OrthoDB" id="9765462at2"/>
<dbReference type="NCBIfam" id="TIGR03178">
    <property type="entry name" value="allantoinase"/>
    <property type="match status" value="1"/>
</dbReference>
<protein>
    <recommendedName>
        <fullName evidence="6">Allantoinase</fullName>
        <ecNumber evidence="6">3.5.2.5</ecNumber>
    </recommendedName>
    <alternativeName>
        <fullName evidence="6">Allantoin-utilizing enzyme</fullName>
    </alternativeName>
</protein>
<dbReference type="InterPro" id="IPR047604">
    <property type="entry name" value="Allantoinase_bact"/>
</dbReference>
<dbReference type="UniPathway" id="UPA00395">
    <property type="reaction ID" value="UER00653"/>
</dbReference>
<organism evidence="8 9">
    <name type="scientific">Litchfieldia salsa</name>
    <dbReference type="NCBI Taxonomy" id="930152"/>
    <lineage>
        <taxon>Bacteria</taxon>
        <taxon>Bacillati</taxon>
        <taxon>Bacillota</taxon>
        <taxon>Bacilli</taxon>
        <taxon>Bacillales</taxon>
        <taxon>Bacillaceae</taxon>
        <taxon>Litchfieldia</taxon>
    </lineage>
</organism>
<dbReference type="Gene3D" id="3.20.20.140">
    <property type="entry name" value="Metal-dependent hydrolases"/>
    <property type="match status" value="1"/>
</dbReference>
<dbReference type="RefSeq" id="WP_090849654.1">
    <property type="nucleotide sequence ID" value="NZ_FNJU01000001.1"/>
</dbReference>
<keyword evidence="2 6" id="KW-0659">Purine metabolism</keyword>
<feature type="binding site" evidence="6">
    <location>
        <position position="63"/>
    </location>
    <ligand>
        <name>Zn(2+)</name>
        <dbReference type="ChEBI" id="CHEBI:29105"/>
        <label>1</label>
    </ligand>
</feature>
<gene>
    <name evidence="6" type="primary">allB</name>
    <name evidence="8" type="ORF">SAMN05216565_101554</name>
</gene>
<dbReference type="InterPro" id="IPR006680">
    <property type="entry name" value="Amidohydro-rel"/>
</dbReference>
<evidence type="ECO:0000256" key="4">
    <source>
        <dbReference type="ARBA" id="ARBA00022801"/>
    </source>
</evidence>
<dbReference type="HAMAP" id="MF_01645">
    <property type="entry name" value="Hydantoinase"/>
    <property type="match status" value="1"/>
</dbReference>
<evidence type="ECO:0000259" key="7">
    <source>
        <dbReference type="Pfam" id="PF01979"/>
    </source>
</evidence>
<feature type="domain" description="Amidohydrolase-related" evidence="7">
    <location>
        <begin position="52"/>
        <end position="432"/>
    </location>
</feature>
<dbReference type="EMBL" id="FNJU01000001">
    <property type="protein sequence ID" value="SDP11164.1"/>
    <property type="molecule type" value="Genomic_DNA"/>
</dbReference>
<keyword evidence="5 6" id="KW-0862">Zinc</keyword>
<feature type="binding site" description="via carbamate group" evidence="6">
    <location>
        <position position="148"/>
    </location>
    <ligand>
        <name>Zn(2+)</name>
        <dbReference type="ChEBI" id="CHEBI:29105"/>
        <label>1</label>
    </ligand>
</feature>
<keyword evidence="3 6" id="KW-0479">Metal-binding</keyword>
<dbReference type="GO" id="GO:0000256">
    <property type="term" value="P:allantoin catabolic process"/>
    <property type="evidence" value="ECO:0007669"/>
    <property type="project" value="UniProtKB-UniRule"/>
</dbReference>
<comment type="similarity">
    <text evidence="6">Belongs to the metallo-dependent hydrolases superfamily. Allantoinase family.</text>
</comment>
<feature type="modified residue" description="N6-carboxylysine" evidence="6">
    <location>
        <position position="148"/>
    </location>
</feature>
<feature type="binding site" evidence="6">
    <location>
        <position position="313"/>
    </location>
    <ligand>
        <name>Zn(2+)</name>
        <dbReference type="ChEBI" id="CHEBI:29105"/>
        <label>1</label>
    </ligand>
</feature>
<dbReference type="GO" id="GO:0004038">
    <property type="term" value="F:allantoinase activity"/>
    <property type="evidence" value="ECO:0007669"/>
    <property type="project" value="UniProtKB-UniRule"/>
</dbReference>
<dbReference type="NCBIfam" id="NF004839">
    <property type="entry name" value="PRK06189.1"/>
    <property type="match status" value="1"/>
</dbReference>
<keyword evidence="9" id="KW-1185">Reference proteome</keyword>
<feature type="binding site" evidence="6">
    <location>
        <position position="61"/>
    </location>
    <ligand>
        <name>Zn(2+)</name>
        <dbReference type="ChEBI" id="CHEBI:29105"/>
        <label>1</label>
    </ligand>
</feature>
<evidence type="ECO:0000313" key="9">
    <source>
        <dbReference type="Proteomes" id="UP000199159"/>
    </source>
</evidence>
<name>A0A1H0Q1E7_9BACI</name>
<feature type="binding site" evidence="6">
    <location>
        <position position="240"/>
    </location>
    <ligand>
        <name>Zn(2+)</name>
        <dbReference type="ChEBI" id="CHEBI:29105"/>
        <label>2</label>
    </ligand>
</feature>
<evidence type="ECO:0000256" key="2">
    <source>
        <dbReference type="ARBA" id="ARBA00022631"/>
    </source>
</evidence>
<dbReference type="AlphaFoldDB" id="A0A1H0Q1E7"/>
<feature type="binding site" evidence="6">
    <location>
        <position position="184"/>
    </location>
    <ligand>
        <name>Zn(2+)</name>
        <dbReference type="ChEBI" id="CHEBI:29105"/>
        <label>2</label>
    </ligand>
</feature>
<comment type="function">
    <text evidence="6">Catalyzes the conversion of allantoin (5-ureidohydantoin) to allantoic acid by hydrolytic cleavage of the five-member hydantoin ring.</text>
</comment>
<dbReference type="GO" id="GO:0008270">
    <property type="term" value="F:zinc ion binding"/>
    <property type="evidence" value="ECO:0007669"/>
    <property type="project" value="InterPro"/>
</dbReference>
<dbReference type="Pfam" id="PF01979">
    <property type="entry name" value="Amidohydro_1"/>
    <property type="match status" value="1"/>
</dbReference>
<dbReference type="InterPro" id="IPR011059">
    <property type="entry name" value="Metal-dep_hydrolase_composite"/>
</dbReference>
<dbReference type="Proteomes" id="UP000199159">
    <property type="component" value="Unassembled WGS sequence"/>
</dbReference>
<dbReference type="GO" id="GO:0006145">
    <property type="term" value="P:purine nucleobase catabolic process"/>
    <property type="evidence" value="ECO:0007669"/>
    <property type="project" value="TreeGrafter"/>
</dbReference>
<evidence type="ECO:0000256" key="3">
    <source>
        <dbReference type="ARBA" id="ARBA00022723"/>
    </source>
</evidence>
<comment type="PTM">
    <text evidence="6">Carboxylation allows a single lysine to coordinate two zinc ions.</text>
</comment>
<proteinExistence type="inferred from homology"/>
<comment type="cofactor">
    <cofactor evidence="6">
        <name>Zn(2+)</name>
        <dbReference type="ChEBI" id="CHEBI:29105"/>
    </cofactor>
    <text evidence="6">Binds 2 Zn(2+) ions per subunit.</text>
</comment>
<dbReference type="PANTHER" id="PTHR43668:SF4">
    <property type="entry name" value="ALLANTOINASE"/>
    <property type="match status" value="1"/>
</dbReference>
<dbReference type="GO" id="GO:0050897">
    <property type="term" value="F:cobalt ion binding"/>
    <property type="evidence" value="ECO:0007669"/>
    <property type="project" value="InterPro"/>
</dbReference>
<accession>A0A1H0Q1E7</accession>